<dbReference type="RefSeq" id="WP_171248165.1">
    <property type="nucleotide sequence ID" value="NZ_JABFAJ010000024.1"/>
</dbReference>
<dbReference type="SUPFAM" id="SSF52402">
    <property type="entry name" value="Adenine nucleotide alpha hydrolases-like"/>
    <property type="match status" value="1"/>
</dbReference>
<gene>
    <name evidence="1" type="ORF">HLI28_13980</name>
</gene>
<reference evidence="1 2" key="1">
    <citation type="submission" date="2020-05" db="EMBL/GenBank/DDBJ databases">
        <title>Genome sequence of Isoptericola sp. JC619 isolated from Chilika lagoon, India.</title>
        <authorList>
            <person name="Kumar D."/>
            <person name="Appam K."/>
            <person name="Gandham S."/>
            <person name="Uppada J."/>
            <person name="Sasikala C."/>
            <person name="Venkata Ramana C."/>
        </authorList>
    </citation>
    <scope>NUCLEOTIDE SEQUENCE [LARGE SCALE GENOMIC DNA]</scope>
    <source>
        <strain evidence="1 2">JC619</strain>
    </source>
</reference>
<evidence type="ECO:0000313" key="1">
    <source>
        <dbReference type="EMBL" id="NNU28645.1"/>
    </source>
</evidence>
<dbReference type="InterPro" id="IPR014729">
    <property type="entry name" value="Rossmann-like_a/b/a_fold"/>
</dbReference>
<dbReference type="Gene3D" id="3.40.50.620">
    <property type="entry name" value="HUPs"/>
    <property type="match status" value="1"/>
</dbReference>
<proteinExistence type="predicted"/>
<dbReference type="EMBL" id="JABFAJ010000024">
    <property type="protein sequence ID" value="NNU28645.1"/>
    <property type="molecule type" value="Genomic_DNA"/>
</dbReference>
<evidence type="ECO:0000313" key="2">
    <source>
        <dbReference type="Proteomes" id="UP000557204"/>
    </source>
</evidence>
<comment type="caution">
    <text evidence="1">The sequence shown here is derived from an EMBL/GenBank/DDBJ whole genome shotgun (WGS) entry which is preliminary data.</text>
</comment>
<dbReference type="AlphaFoldDB" id="A0A849KA42"/>
<dbReference type="Proteomes" id="UP000557204">
    <property type="component" value="Unassembled WGS sequence"/>
</dbReference>
<evidence type="ECO:0008006" key="3">
    <source>
        <dbReference type="Google" id="ProtNLM"/>
    </source>
</evidence>
<protein>
    <recommendedName>
        <fullName evidence="3">Universal stress protein family protein</fullName>
    </recommendedName>
</protein>
<organism evidence="1 2">
    <name type="scientific">Isoptericola sediminis</name>
    <dbReference type="NCBI Taxonomy" id="2733572"/>
    <lineage>
        <taxon>Bacteria</taxon>
        <taxon>Bacillati</taxon>
        <taxon>Actinomycetota</taxon>
        <taxon>Actinomycetes</taxon>
        <taxon>Micrococcales</taxon>
        <taxon>Promicromonosporaceae</taxon>
        <taxon>Isoptericola</taxon>
    </lineage>
</organism>
<keyword evidence="2" id="KW-1185">Reference proteome</keyword>
<sequence length="165" mass="17888">MSAEAWTVVVLSEDALTSADVDHITGLHTEMDAEIAYRVLVPADTEHRVVSSVLDHLGMLELREAWDDLIGKEPTPQQATATAAEQVTESVELFRDRGATASGEVTEDDPLPTLQRAVADGGDEVVVVTYPHAVEDTFHTDWASRARDVLQVPVLHLYAGTSELG</sequence>
<name>A0A849KA42_9MICO</name>
<accession>A0A849KA42</accession>